<keyword evidence="2 5" id="KW-0863">Zinc-finger</keyword>
<evidence type="ECO:0000256" key="4">
    <source>
        <dbReference type="ARBA" id="ARBA00023125"/>
    </source>
</evidence>
<gene>
    <name evidence="9" type="primary">LOC117239187</name>
</gene>
<proteinExistence type="predicted"/>
<dbReference type="GO" id="GO:0003677">
    <property type="term" value="F:DNA binding"/>
    <property type="evidence" value="ECO:0007669"/>
    <property type="project" value="UniProtKB-UniRule"/>
</dbReference>
<evidence type="ECO:0000256" key="6">
    <source>
        <dbReference type="SAM" id="Coils"/>
    </source>
</evidence>
<keyword evidence="6" id="KW-0175">Coiled coil</keyword>
<dbReference type="AlphaFoldDB" id="A0A6J3L4C3"/>
<keyword evidence="8" id="KW-1185">Reference proteome</keyword>
<keyword evidence="3" id="KW-0862">Zinc</keyword>
<accession>A0A6J3L4C3</accession>
<dbReference type="GO" id="GO:0008270">
    <property type="term" value="F:zinc ion binding"/>
    <property type="evidence" value="ECO:0007669"/>
    <property type="project" value="UniProtKB-KW"/>
</dbReference>
<evidence type="ECO:0000313" key="9">
    <source>
        <dbReference type="RefSeq" id="XP_033360478.1"/>
    </source>
</evidence>
<dbReference type="KEGG" id="bvk:117239187"/>
<dbReference type="SMART" id="SM00980">
    <property type="entry name" value="THAP"/>
    <property type="match status" value="1"/>
</dbReference>
<evidence type="ECO:0000313" key="8">
    <source>
        <dbReference type="Proteomes" id="UP000504631"/>
    </source>
</evidence>
<feature type="domain" description="THAP-type" evidence="7">
    <location>
        <begin position="1"/>
        <end position="87"/>
    </location>
</feature>
<keyword evidence="1" id="KW-0479">Metal-binding</keyword>
<organism evidence="8 9">
    <name type="scientific">Bombus vosnesenskii</name>
    <dbReference type="NCBI Taxonomy" id="207650"/>
    <lineage>
        <taxon>Eukaryota</taxon>
        <taxon>Metazoa</taxon>
        <taxon>Ecdysozoa</taxon>
        <taxon>Arthropoda</taxon>
        <taxon>Hexapoda</taxon>
        <taxon>Insecta</taxon>
        <taxon>Pterygota</taxon>
        <taxon>Neoptera</taxon>
        <taxon>Endopterygota</taxon>
        <taxon>Hymenoptera</taxon>
        <taxon>Apocrita</taxon>
        <taxon>Aculeata</taxon>
        <taxon>Apoidea</taxon>
        <taxon>Anthophila</taxon>
        <taxon>Apidae</taxon>
        <taxon>Bombus</taxon>
        <taxon>Pyrobombus</taxon>
    </lineage>
</organism>
<dbReference type="RefSeq" id="XP_033360478.1">
    <property type="nucleotide sequence ID" value="XM_033504587.1"/>
</dbReference>
<evidence type="ECO:0000256" key="5">
    <source>
        <dbReference type="PROSITE-ProRule" id="PRU00309"/>
    </source>
</evidence>
<name>A0A6J3L4C3_9HYME</name>
<evidence type="ECO:0000256" key="1">
    <source>
        <dbReference type="ARBA" id="ARBA00022723"/>
    </source>
</evidence>
<reference evidence="9" key="1">
    <citation type="submission" date="2025-08" db="UniProtKB">
        <authorList>
            <consortium name="RefSeq"/>
        </authorList>
    </citation>
    <scope>IDENTIFICATION</scope>
    <source>
        <tissue evidence="9">Muscle</tissue>
    </source>
</reference>
<evidence type="ECO:0000256" key="3">
    <source>
        <dbReference type="ARBA" id="ARBA00022833"/>
    </source>
</evidence>
<evidence type="ECO:0000256" key="2">
    <source>
        <dbReference type="ARBA" id="ARBA00022771"/>
    </source>
</evidence>
<dbReference type="PROSITE" id="PS50950">
    <property type="entry name" value="ZF_THAP"/>
    <property type="match status" value="1"/>
</dbReference>
<sequence>MHRHGTYDRCKFVHCNNGRHNGHRLFRFPSKPERQKKWIENTGNSWLRFLSTSTIRTAGLCDLHFREEDFCDGTKKRLLRNRDPIHWKEISTSHGQTQAIVEPQESGDSTEVAVEEQNRRTEEVQKLQEQVPSPREICDKNLQENVNCDKNLQESINCDKNLQENVYCSNLDDFSIRKQSNPNLCPSGKELFLNTASDDTDLSFLNYELDAQAPTPCENLTVVSLVSKKDFRCSKECKILVDSLTKKINLLQIKVKRLEKRAKCVQSKYSYVRKQLEKQLSQKIRNIDDFLVTNKLAKNVGPTAKTIIKLQLRTKKTQYTDDEKELAKQIYFQSPTNYTKLRNVGLILPSESIVRTWFSKYDGSENE</sequence>
<dbReference type="Pfam" id="PF05485">
    <property type="entry name" value="THAP"/>
    <property type="match status" value="1"/>
</dbReference>
<feature type="coiled-coil region" evidence="6">
    <location>
        <begin position="241"/>
        <end position="268"/>
    </location>
</feature>
<evidence type="ECO:0000259" key="7">
    <source>
        <dbReference type="PROSITE" id="PS50950"/>
    </source>
</evidence>
<dbReference type="GeneID" id="117239187"/>
<protein>
    <submittedName>
        <fullName evidence="9">Uncharacterized protein LOC117239187</fullName>
    </submittedName>
</protein>
<dbReference type="Gene3D" id="6.20.210.20">
    <property type="entry name" value="THAP domain"/>
    <property type="match status" value="1"/>
</dbReference>
<dbReference type="InterPro" id="IPR038441">
    <property type="entry name" value="THAP_Znf_sf"/>
</dbReference>
<dbReference type="Proteomes" id="UP000504631">
    <property type="component" value="Unplaced"/>
</dbReference>
<dbReference type="SUPFAM" id="SSF57716">
    <property type="entry name" value="Glucocorticoid receptor-like (DNA-binding domain)"/>
    <property type="match status" value="1"/>
</dbReference>
<dbReference type="InterPro" id="IPR006612">
    <property type="entry name" value="THAP_Znf"/>
</dbReference>
<keyword evidence="4 5" id="KW-0238">DNA-binding</keyword>